<gene>
    <name evidence="2" type="ORF">LHA26_10900</name>
</gene>
<keyword evidence="3" id="KW-1185">Reference proteome</keyword>
<dbReference type="EMBL" id="CP084930">
    <property type="protein sequence ID" value="USI71828.1"/>
    <property type="molecule type" value="Genomic_DNA"/>
</dbReference>
<name>A0ABY4X4K2_9SPHN</name>
<sequence>MATRRLTRRERCAAGRHTPAEIKEGGDGEIRRAQCRYCGAPIMRTQATRIWFAAGRMA</sequence>
<organism evidence="2 3">
    <name type="scientific">Sphingomonas morindae</name>
    <dbReference type="NCBI Taxonomy" id="1541170"/>
    <lineage>
        <taxon>Bacteria</taxon>
        <taxon>Pseudomonadati</taxon>
        <taxon>Pseudomonadota</taxon>
        <taxon>Alphaproteobacteria</taxon>
        <taxon>Sphingomonadales</taxon>
        <taxon>Sphingomonadaceae</taxon>
        <taxon>Sphingomonas</taxon>
    </lineage>
</organism>
<dbReference type="RefSeq" id="WP_252165639.1">
    <property type="nucleotide sequence ID" value="NZ_CP084930.1"/>
</dbReference>
<reference evidence="2" key="1">
    <citation type="journal article" date="2022" name="Toxins">
        <title>Genomic Analysis of Sphingopyxis sp. USTB-05 for Biodegrading Cyanobacterial Hepatotoxins.</title>
        <authorList>
            <person name="Liu C."/>
            <person name="Xu Q."/>
            <person name="Zhao Z."/>
            <person name="Zhang H."/>
            <person name="Liu X."/>
            <person name="Yin C."/>
            <person name="Liu Y."/>
            <person name="Yan H."/>
        </authorList>
    </citation>
    <scope>NUCLEOTIDE SEQUENCE</scope>
    <source>
        <strain evidence="2">NBD5</strain>
    </source>
</reference>
<feature type="region of interest" description="Disordered" evidence="1">
    <location>
        <begin position="1"/>
        <end position="24"/>
    </location>
</feature>
<dbReference type="Proteomes" id="UP001056937">
    <property type="component" value="Chromosome 1"/>
</dbReference>
<accession>A0ABY4X4K2</accession>
<feature type="compositionally biased region" description="Basic and acidic residues" evidence="1">
    <location>
        <begin position="9"/>
        <end position="24"/>
    </location>
</feature>
<evidence type="ECO:0000256" key="1">
    <source>
        <dbReference type="SAM" id="MobiDB-lite"/>
    </source>
</evidence>
<evidence type="ECO:0000313" key="3">
    <source>
        <dbReference type="Proteomes" id="UP001056937"/>
    </source>
</evidence>
<evidence type="ECO:0000313" key="2">
    <source>
        <dbReference type="EMBL" id="USI71828.1"/>
    </source>
</evidence>
<proteinExistence type="predicted"/>
<protein>
    <submittedName>
        <fullName evidence="2">Uncharacterized protein</fullName>
    </submittedName>
</protein>